<evidence type="ECO:0000313" key="1">
    <source>
        <dbReference type="EMBL" id="MVQ36478.1"/>
    </source>
</evidence>
<dbReference type="Proteomes" id="UP000467637">
    <property type="component" value="Unassembled WGS sequence"/>
</dbReference>
<evidence type="ECO:0008006" key="3">
    <source>
        <dbReference type="Google" id="ProtNLM"/>
    </source>
</evidence>
<dbReference type="EMBL" id="WSEM01000016">
    <property type="protein sequence ID" value="MVQ36478.1"/>
    <property type="molecule type" value="Genomic_DNA"/>
</dbReference>
<dbReference type="RefSeq" id="WP_157320504.1">
    <property type="nucleotide sequence ID" value="NZ_WSEM01000016.1"/>
</dbReference>
<name>A0ABW9UCL5_9BACL</name>
<evidence type="ECO:0000313" key="2">
    <source>
        <dbReference type="Proteomes" id="UP000467637"/>
    </source>
</evidence>
<comment type="caution">
    <text evidence="1">The sequence shown here is derived from an EMBL/GenBank/DDBJ whole genome shotgun (WGS) entry which is preliminary data.</text>
</comment>
<reference evidence="1 2" key="1">
    <citation type="submission" date="2019-12" db="EMBL/GenBank/DDBJ databases">
        <authorList>
            <person name="Huq M.A."/>
        </authorList>
    </citation>
    <scope>NUCLEOTIDE SEQUENCE [LARGE SCALE GENOMIC DNA]</scope>
    <source>
        <strain evidence="1 2">MAH-34</strain>
    </source>
</reference>
<organism evidence="1 2">
    <name type="scientific">Paenibacillus anseongense</name>
    <dbReference type="NCBI Taxonomy" id="2682845"/>
    <lineage>
        <taxon>Bacteria</taxon>
        <taxon>Bacillati</taxon>
        <taxon>Bacillota</taxon>
        <taxon>Bacilli</taxon>
        <taxon>Bacillales</taxon>
        <taxon>Paenibacillaceae</taxon>
        <taxon>Paenibacillus</taxon>
    </lineage>
</organism>
<keyword evidence="2" id="KW-1185">Reference proteome</keyword>
<sequence length="108" mass="12488">MKKTVLVNISYYVEIDESENGLSQKIQNKLRENRSLESDDSNVFLKWNQSSFRVLNPRIMNCGRCVNCGCWTTNSEKIDAIFGLDNGAFHNNKLLCDECLPPDHRWAF</sequence>
<gene>
    <name evidence="1" type="ORF">GON05_17865</name>
</gene>
<protein>
    <recommendedName>
        <fullName evidence="3">4Fe-4S ferredoxin-type domain-containing protein</fullName>
    </recommendedName>
</protein>
<accession>A0ABW9UCL5</accession>
<proteinExistence type="predicted"/>